<evidence type="ECO:0000256" key="8">
    <source>
        <dbReference type="ARBA" id="ARBA00022801"/>
    </source>
</evidence>
<dbReference type="Gene3D" id="1.10.530.10">
    <property type="match status" value="1"/>
</dbReference>
<evidence type="ECO:0000259" key="12">
    <source>
        <dbReference type="SMART" id="SM00047"/>
    </source>
</evidence>
<comment type="similarity">
    <text evidence="4">In the C-terminal section; belongs to the glycosyl hydrolase 73 family.</text>
</comment>
<dbReference type="RefSeq" id="WP_269123761.1">
    <property type="nucleotide sequence ID" value="NZ_JAPUBN010000011.1"/>
</dbReference>
<keyword evidence="6" id="KW-0574">Periplasm</keyword>
<protein>
    <recommendedName>
        <fullName evidence="5">Peptidoglycan hydrolase FlgJ</fullName>
    </recommendedName>
    <alternativeName>
        <fullName evidence="11">Muramidase FlgJ</fullName>
    </alternativeName>
</protein>
<comment type="function">
    <text evidence="1">Flagellum-specific muramidase which hydrolyzes the peptidoglycan layer to assemble the rod structure in the periplasmic space.</text>
</comment>
<evidence type="ECO:0000256" key="6">
    <source>
        <dbReference type="ARBA" id="ARBA00022764"/>
    </source>
</evidence>
<dbReference type="Pfam" id="PF01832">
    <property type="entry name" value="Glucosaminidase"/>
    <property type="match status" value="1"/>
</dbReference>
<dbReference type="EMBL" id="JAPUBN010000011">
    <property type="protein sequence ID" value="MCZ2721198.1"/>
    <property type="molecule type" value="Genomic_DNA"/>
</dbReference>
<evidence type="ECO:0000256" key="5">
    <source>
        <dbReference type="ARBA" id="ARBA00013433"/>
    </source>
</evidence>
<dbReference type="Gene3D" id="2.10.70.40">
    <property type="entry name" value="peptidoglycan hydrolase"/>
    <property type="match status" value="1"/>
</dbReference>
<evidence type="ECO:0000256" key="4">
    <source>
        <dbReference type="ARBA" id="ARBA00007974"/>
    </source>
</evidence>
<keyword evidence="13" id="KW-0969">Cilium</keyword>
<evidence type="ECO:0000313" key="13">
    <source>
        <dbReference type="EMBL" id="MCZ2721198.1"/>
    </source>
</evidence>
<dbReference type="GO" id="GO:0016787">
    <property type="term" value="F:hydrolase activity"/>
    <property type="evidence" value="ECO:0007669"/>
    <property type="project" value="UniProtKB-KW"/>
</dbReference>
<feature type="domain" description="Mannosyl-glycoprotein endo-beta-N-acetylglucosamidase-like" evidence="12">
    <location>
        <begin position="170"/>
        <end position="319"/>
    </location>
</feature>
<dbReference type="InterPro" id="IPR019301">
    <property type="entry name" value="Flagellar_prot_FlgJ_N"/>
</dbReference>
<dbReference type="InterPro" id="IPR002901">
    <property type="entry name" value="MGlyc_endo_b_GlcNAc-like_dom"/>
</dbReference>
<evidence type="ECO:0000313" key="14">
    <source>
        <dbReference type="Proteomes" id="UP001149719"/>
    </source>
</evidence>
<dbReference type="PANTHER" id="PTHR33308:SF9">
    <property type="entry name" value="PEPTIDOGLYCAN HYDROLASE FLGJ"/>
    <property type="match status" value="1"/>
</dbReference>
<dbReference type="PRINTS" id="PR01002">
    <property type="entry name" value="FLGFLGJ"/>
</dbReference>
<dbReference type="InterPro" id="IPR013377">
    <property type="entry name" value="FlgJ"/>
</dbReference>
<dbReference type="SMART" id="SM00047">
    <property type="entry name" value="LYZ2"/>
    <property type="match status" value="1"/>
</dbReference>
<keyword evidence="9" id="KW-0326">Glycosidase</keyword>
<keyword evidence="14" id="KW-1185">Reference proteome</keyword>
<proteinExistence type="inferred from homology"/>
<evidence type="ECO:0000256" key="11">
    <source>
        <dbReference type="ARBA" id="ARBA00030835"/>
    </source>
</evidence>
<sequence length="320" mass="34717">MNKVNSNEFYGDFASLAALKTQAQKDPDAALKRVAQEFESIFIGMLLKNMRSSNEVIGGTDLFSSSQTRQYEEMLDSQMAQSMATSGGVGLADALIRQFEGRGTASLSAARAESSDDSSLLQSIATHDLAKIQLMAQAASKRLLDQSELTRQLSSNTAAEVGASNVNSSDVVPVKNVIFDSPESFVEDLWPLAQQAGRQLGVDPKAILAQAALETGWGKYPIAKADGSASFNMFGIKADSRWQGDRAVVTTLEYEDGVAKKQKAPFRSYNSFSESFNDYADFLQNSERYKDALQVGDNASMFAAYLQKGGMQLTLTTVKK</sequence>
<evidence type="ECO:0000256" key="10">
    <source>
        <dbReference type="ARBA" id="ARBA00023316"/>
    </source>
</evidence>
<accession>A0ABT4JS97</accession>
<comment type="similarity">
    <text evidence="3">In the N-terminal section; belongs to the FlgJ family.</text>
</comment>
<keyword evidence="8 13" id="KW-0378">Hydrolase</keyword>
<evidence type="ECO:0000256" key="3">
    <source>
        <dbReference type="ARBA" id="ARBA00006880"/>
    </source>
</evidence>
<dbReference type="NCBIfam" id="TIGR02541">
    <property type="entry name" value="flagell_FlgJ"/>
    <property type="match status" value="1"/>
</dbReference>
<gene>
    <name evidence="13" type="primary">flgJ</name>
    <name evidence="13" type="ORF">O1D97_05925</name>
</gene>
<keyword evidence="13" id="KW-0282">Flagellum</keyword>
<reference evidence="13" key="1">
    <citation type="submission" date="2022-12" db="EMBL/GenBank/DDBJ databases">
        <title>Marinomonas 15G1-11 sp. nov, isolated from marine algae.</title>
        <authorList>
            <person name="Butt M."/>
            <person name="Choi D.G."/>
            <person name="Kim J.M."/>
            <person name="Lee J.K."/>
            <person name="Baek J.H."/>
            <person name="Jeon C.O."/>
        </authorList>
    </citation>
    <scope>NUCLEOTIDE SEQUENCE</scope>
    <source>
        <strain evidence="13">15G1-11</strain>
    </source>
</reference>
<keyword evidence="10" id="KW-0961">Cell wall biogenesis/degradation</keyword>
<dbReference type="Pfam" id="PF10135">
    <property type="entry name" value="Rod-binding"/>
    <property type="match status" value="1"/>
</dbReference>
<comment type="caution">
    <text evidence="13">The sequence shown here is derived from an EMBL/GenBank/DDBJ whole genome shotgun (WGS) entry which is preliminary data.</text>
</comment>
<name>A0ABT4JS97_9GAMM</name>
<evidence type="ECO:0000256" key="2">
    <source>
        <dbReference type="ARBA" id="ARBA00004418"/>
    </source>
</evidence>
<evidence type="ECO:0000256" key="1">
    <source>
        <dbReference type="ARBA" id="ARBA00002954"/>
    </source>
</evidence>
<dbReference type="Proteomes" id="UP001149719">
    <property type="component" value="Unassembled WGS sequence"/>
</dbReference>
<keyword evidence="13" id="KW-0966">Cell projection</keyword>
<organism evidence="13 14">
    <name type="scientific">Marinomonas phaeophyticola</name>
    <dbReference type="NCBI Taxonomy" id="3004091"/>
    <lineage>
        <taxon>Bacteria</taxon>
        <taxon>Pseudomonadati</taxon>
        <taxon>Pseudomonadota</taxon>
        <taxon>Gammaproteobacteria</taxon>
        <taxon>Oceanospirillales</taxon>
        <taxon>Oceanospirillaceae</taxon>
        <taxon>Marinomonas</taxon>
    </lineage>
</organism>
<dbReference type="PANTHER" id="PTHR33308">
    <property type="entry name" value="PEPTIDOGLYCAN HYDROLASE FLGJ"/>
    <property type="match status" value="1"/>
</dbReference>
<evidence type="ECO:0000256" key="7">
    <source>
        <dbReference type="ARBA" id="ARBA00022795"/>
    </source>
</evidence>
<keyword evidence="7" id="KW-1005">Bacterial flagellum biogenesis</keyword>
<evidence type="ECO:0000256" key="9">
    <source>
        <dbReference type="ARBA" id="ARBA00023295"/>
    </source>
</evidence>
<comment type="subcellular location">
    <subcellularLocation>
        <location evidence="2">Periplasm</location>
    </subcellularLocation>
</comment>
<dbReference type="InterPro" id="IPR051056">
    <property type="entry name" value="Glycosyl_Hydrolase_73"/>
</dbReference>